<feature type="compositionally biased region" description="Basic and acidic residues" evidence="1">
    <location>
        <begin position="128"/>
        <end position="138"/>
    </location>
</feature>
<evidence type="ECO:0000313" key="3">
    <source>
        <dbReference type="Proteomes" id="UP000190683"/>
    </source>
</evidence>
<dbReference type="AlphaFoldDB" id="A0A1T0CWG0"/>
<dbReference type="STRING" id="573983.B0681_01945"/>
<proteinExistence type="predicted"/>
<evidence type="ECO:0000313" key="2">
    <source>
        <dbReference type="EMBL" id="OOS26652.1"/>
    </source>
</evidence>
<gene>
    <name evidence="2" type="ORF">B0681_01945</name>
</gene>
<protein>
    <submittedName>
        <fullName evidence="2">Uncharacterized protein</fullName>
    </submittedName>
</protein>
<dbReference type="RefSeq" id="WP_078317046.1">
    <property type="nucleotide sequence ID" value="NZ_MUYV01000001.1"/>
</dbReference>
<sequence length="234" mass="26213">MTDQISHALENWQTMSIAERLSFVDDLMYHASDDDETLGVLHELFFKEVNSRADEEVIDALAVAISQCMDPQMVAQLAEQIGQTLGVDLSEELSDGLAKRITGHKRQSTDDLEAATNAPKKRRTRKSATTDEDKIDQPKRRRKPKSKAAKQGEFVQETLLEFIEEPSGAMTLREVGNDEPLVSIAFSAQVKDMLGDDVRMVGQAMIHAAISSVVQRQSNFWHAHVYDEEPAHYS</sequence>
<reference evidence="2 3" key="1">
    <citation type="submission" date="2017-02" db="EMBL/GenBank/DDBJ databases">
        <title>Draft genome sequence of Moraxella porci CCUG 54912T type strain.</title>
        <authorList>
            <person name="Salva-Serra F."/>
            <person name="Engstrom-Jakobsson H."/>
            <person name="Thorell K."/>
            <person name="Jaen-Luchoro D."/>
            <person name="Gonzales-Siles L."/>
            <person name="Karlsson R."/>
            <person name="Yazdan S."/>
            <person name="Boulund F."/>
            <person name="Johnning A."/>
            <person name="Engstrand L."/>
            <person name="Kristiansson E."/>
            <person name="Moore E."/>
        </authorList>
    </citation>
    <scope>NUCLEOTIDE SEQUENCE [LARGE SCALE GENOMIC DNA]</scope>
    <source>
        <strain evidence="2 3">CCUG 54912</strain>
    </source>
</reference>
<name>A0A1T0CWG0_9GAMM</name>
<comment type="caution">
    <text evidence="2">The sequence shown here is derived from an EMBL/GenBank/DDBJ whole genome shotgun (WGS) entry which is preliminary data.</text>
</comment>
<keyword evidence="3" id="KW-1185">Reference proteome</keyword>
<organism evidence="2 3">
    <name type="scientific">Moraxella porci DSM 25326</name>
    <dbReference type="NCBI Taxonomy" id="573983"/>
    <lineage>
        <taxon>Bacteria</taxon>
        <taxon>Pseudomonadati</taxon>
        <taxon>Pseudomonadota</taxon>
        <taxon>Gammaproteobacteria</taxon>
        <taxon>Moraxellales</taxon>
        <taxon>Moraxellaceae</taxon>
        <taxon>Moraxella</taxon>
    </lineage>
</organism>
<dbReference type="EMBL" id="MUYV01000001">
    <property type="protein sequence ID" value="OOS26652.1"/>
    <property type="molecule type" value="Genomic_DNA"/>
</dbReference>
<accession>A0A1T0CWG0</accession>
<dbReference type="Proteomes" id="UP000190683">
    <property type="component" value="Unassembled WGS sequence"/>
</dbReference>
<evidence type="ECO:0000256" key="1">
    <source>
        <dbReference type="SAM" id="MobiDB-lite"/>
    </source>
</evidence>
<feature type="compositionally biased region" description="Basic residues" evidence="1">
    <location>
        <begin position="139"/>
        <end position="148"/>
    </location>
</feature>
<feature type="region of interest" description="Disordered" evidence="1">
    <location>
        <begin position="100"/>
        <end position="151"/>
    </location>
</feature>